<dbReference type="InterPro" id="IPR036259">
    <property type="entry name" value="MFS_trans_sf"/>
</dbReference>
<accession>A0A3B0JUL8</accession>
<dbReference type="Gene3D" id="1.20.1250.20">
    <property type="entry name" value="MFS general substrate transporter like domains"/>
    <property type="match status" value="1"/>
</dbReference>
<feature type="transmembrane region" description="Helical" evidence="7">
    <location>
        <begin position="127"/>
        <end position="147"/>
    </location>
</feature>
<dbReference type="InterPro" id="IPR011701">
    <property type="entry name" value="MFS"/>
</dbReference>
<keyword evidence="2" id="KW-0813">Transport</keyword>
<comment type="subcellular location">
    <subcellularLocation>
        <location evidence="1">Membrane</location>
        <topology evidence="1">Multi-pass membrane protein</topology>
    </subcellularLocation>
</comment>
<feature type="transmembrane region" description="Helical" evidence="7">
    <location>
        <begin position="21"/>
        <end position="45"/>
    </location>
</feature>
<evidence type="ECO:0000256" key="3">
    <source>
        <dbReference type="ARBA" id="ARBA00022692"/>
    </source>
</evidence>
<keyword evidence="3 7" id="KW-0812">Transmembrane</keyword>
<dbReference type="CDD" id="cd17318">
    <property type="entry name" value="MFS_SLC17"/>
    <property type="match status" value="1"/>
</dbReference>
<dbReference type="EMBL" id="OUUW01000010">
    <property type="protein sequence ID" value="SPP85807.1"/>
    <property type="molecule type" value="Genomic_DNA"/>
</dbReference>
<keyword evidence="4" id="KW-0769">Symport</keyword>
<sequence>MDHREDSRPEWGKSVSKVCLLPQRVVLVLMGFFSLICAFTCRVSLSHAITILAISNKISNKTVTNLTDEAPDGVCPQELESTDAVEQKGIYKWSETEKGFILGSFYFGYLISHLPGGVLADKYGAKWVVAFCVGVTAICELLSPPSIRLGPYYLITLRVLMGIAQGPIFPGLNGLLSSWVPKKERSTLGTICFGGSTMGIILSNACSGLLLHYYSWSVMFYVFGSLSVIWFIVFAIICTSSPFTHPFIKPKEREYLADEVGNVNKDKPGIPWKPMLLSMPMLSLIVSQMGHDWGYYVMVTNLPLYMADVIRFSIRSNGLVTALPYVAMWIASLISGVVADWLIRSGKLRLVTVRKLFTLLSAVLPGTFMVAASYAGCDKALVVALFTIAMWTMGMYYAGQKLSALDISPSYSSTITAIINGLGSFTGIFAPPIIGLLTPDKNNTQWRIVFWVSAVVLTLSAVVFCLIGSADIQPYDPMYEKSEKPEENKNK</sequence>
<dbReference type="FunFam" id="1.20.1250.20:FF:000423">
    <property type="entry name" value="Putative inorganic phosphate cotransporter-like Protein"/>
    <property type="match status" value="1"/>
</dbReference>
<dbReference type="AlphaFoldDB" id="A0A3B0JUL8"/>
<dbReference type="InterPro" id="IPR050382">
    <property type="entry name" value="MFS_Na/Anion_cotransporter"/>
</dbReference>
<evidence type="ECO:0000256" key="5">
    <source>
        <dbReference type="ARBA" id="ARBA00022989"/>
    </source>
</evidence>
<feature type="transmembrane region" description="Helical" evidence="7">
    <location>
        <begin position="380"/>
        <end position="399"/>
    </location>
</feature>
<dbReference type="PANTHER" id="PTHR11662:SF415">
    <property type="entry name" value="AT30085P-RELATED"/>
    <property type="match status" value="1"/>
</dbReference>
<evidence type="ECO:0000256" key="1">
    <source>
        <dbReference type="ARBA" id="ARBA00004141"/>
    </source>
</evidence>
<dbReference type="OMA" id="FWIWGTA"/>
<proteinExistence type="predicted"/>
<evidence type="ECO:0000256" key="4">
    <source>
        <dbReference type="ARBA" id="ARBA00022847"/>
    </source>
</evidence>
<feature type="transmembrane region" description="Helical" evidence="7">
    <location>
        <begin position="100"/>
        <end position="120"/>
    </location>
</feature>
<dbReference type="FunFam" id="1.20.1250.20:FF:000003">
    <property type="entry name" value="Solute carrier family 17 member 3"/>
    <property type="match status" value="1"/>
</dbReference>
<gene>
    <name evidence="9" type="ORF">DGUA_6G004347</name>
</gene>
<dbReference type="Proteomes" id="UP000268350">
    <property type="component" value="Unassembled WGS sequence"/>
</dbReference>
<evidence type="ECO:0000256" key="7">
    <source>
        <dbReference type="SAM" id="Phobius"/>
    </source>
</evidence>
<evidence type="ECO:0000256" key="2">
    <source>
        <dbReference type="ARBA" id="ARBA00022448"/>
    </source>
</evidence>
<evidence type="ECO:0000259" key="8">
    <source>
        <dbReference type="PROSITE" id="PS50850"/>
    </source>
</evidence>
<feature type="transmembrane region" description="Helical" evidence="7">
    <location>
        <begin position="322"/>
        <end position="343"/>
    </location>
</feature>
<name>A0A3B0JUL8_DROGU</name>
<feature type="transmembrane region" description="Helical" evidence="7">
    <location>
        <begin position="220"/>
        <end position="243"/>
    </location>
</feature>
<keyword evidence="5 7" id="KW-1133">Transmembrane helix</keyword>
<dbReference type="Pfam" id="PF07690">
    <property type="entry name" value="MFS_1"/>
    <property type="match status" value="1"/>
</dbReference>
<dbReference type="OrthoDB" id="2985014at2759"/>
<evidence type="ECO:0000256" key="6">
    <source>
        <dbReference type="ARBA" id="ARBA00023136"/>
    </source>
</evidence>
<protein>
    <submittedName>
        <fullName evidence="9">Blast:Sialin</fullName>
    </submittedName>
</protein>
<dbReference type="GO" id="GO:0006820">
    <property type="term" value="P:monoatomic anion transport"/>
    <property type="evidence" value="ECO:0007669"/>
    <property type="project" value="TreeGrafter"/>
</dbReference>
<feature type="transmembrane region" description="Helical" evidence="7">
    <location>
        <begin position="448"/>
        <end position="468"/>
    </location>
</feature>
<organism evidence="9 10">
    <name type="scientific">Drosophila guanche</name>
    <name type="common">Fruit fly</name>
    <dbReference type="NCBI Taxonomy" id="7266"/>
    <lineage>
        <taxon>Eukaryota</taxon>
        <taxon>Metazoa</taxon>
        <taxon>Ecdysozoa</taxon>
        <taxon>Arthropoda</taxon>
        <taxon>Hexapoda</taxon>
        <taxon>Insecta</taxon>
        <taxon>Pterygota</taxon>
        <taxon>Neoptera</taxon>
        <taxon>Endopterygota</taxon>
        <taxon>Diptera</taxon>
        <taxon>Brachycera</taxon>
        <taxon>Muscomorpha</taxon>
        <taxon>Ephydroidea</taxon>
        <taxon>Drosophilidae</taxon>
        <taxon>Drosophila</taxon>
        <taxon>Sophophora</taxon>
    </lineage>
</organism>
<feature type="transmembrane region" description="Helical" evidence="7">
    <location>
        <begin position="188"/>
        <end position="214"/>
    </location>
</feature>
<feature type="domain" description="Major facilitator superfamily (MFS) profile" evidence="8">
    <location>
        <begin position="26"/>
        <end position="472"/>
    </location>
</feature>
<feature type="transmembrane region" description="Helical" evidence="7">
    <location>
        <begin position="153"/>
        <end position="176"/>
    </location>
</feature>
<keyword evidence="10" id="KW-1185">Reference proteome</keyword>
<dbReference type="PROSITE" id="PS50850">
    <property type="entry name" value="MFS"/>
    <property type="match status" value="1"/>
</dbReference>
<dbReference type="GO" id="GO:0015293">
    <property type="term" value="F:symporter activity"/>
    <property type="evidence" value="ECO:0007669"/>
    <property type="project" value="UniProtKB-KW"/>
</dbReference>
<feature type="transmembrane region" description="Helical" evidence="7">
    <location>
        <begin position="355"/>
        <end position="374"/>
    </location>
</feature>
<keyword evidence="6 7" id="KW-0472">Membrane</keyword>
<dbReference type="GO" id="GO:0016020">
    <property type="term" value="C:membrane"/>
    <property type="evidence" value="ECO:0007669"/>
    <property type="project" value="UniProtKB-SubCell"/>
</dbReference>
<reference evidence="10" key="1">
    <citation type="submission" date="2018-01" db="EMBL/GenBank/DDBJ databases">
        <authorList>
            <person name="Alioto T."/>
            <person name="Alioto T."/>
        </authorList>
    </citation>
    <scope>NUCLEOTIDE SEQUENCE [LARGE SCALE GENOMIC DNA]</scope>
</reference>
<dbReference type="PANTHER" id="PTHR11662">
    <property type="entry name" value="SOLUTE CARRIER FAMILY 17"/>
    <property type="match status" value="1"/>
</dbReference>
<dbReference type="InterPro" id="IPR020846">
    <property type="entry name" value="MFS_dom"/>
</dbReference>
<feature type="transmembrane region" description="Helical" evidence="7">
    <location>
        <begin position="411"/>
        <end position="436"/>
    </location>
</feature>
<evidence type="ECO:0000313" key="10">
    <source>
        <dbReference type="Proteomes" id="UP000268350"/>
    </source>
</evidence>
<evidence type="ECO:0000313" key="9">
    <source>
        <dbReference type="EMBL" id="SPP85807.1"/>
    </source>
</evidence>
<dbReference type="STRING" id="7266.A0A3B0JUL8"/>
<dbReference type="SUPFAM" id="SSF103473">
    <property type="entry name" value="MFS general substrate transporter"/>
    <property type="match status" value="1"/>
</dbReference>